<evidence type="ECO:0000313" key="3">
    <source>
        <dbReference type="EMBL" id="OKL55276.1"/>
    </source>
</evidence>
<evidence type="ECO:0000313" key="4">
    <source>
        <dbReference type="Proteomes" id="UP000214365"/>
    </source>
</evidence>
<evidence type="ECO:0000256" key="1">
    <source>
        <dbReference type="SAM" id="Coils"/>
    </source>
</evidence>
<keyword evidence="4" id="KW-1185">Reference proteome</keyword>
<feature type="region of interest" description="Disordered" evidence="2">
    <location>
        <begin position="173"/>
        <end position="197"/>
    </location>
</feature>
<dbReference type="GeneID" id="31009210"/>
<dbReference type="RefSeq" id="XP_020115397.1">
    <property type="nucleotide sequence ID" value="XM_020265381.1"/>
</dbReference>
<reference evidence="3 4" key="1">
    <citation type="submission" date="2015-06" db="EMBL/GenBank/DDBJ databases">
        <title>Talaromyces atroroseus IBT 11181 draft genome.</title>
        <authorList>
            <person name="Rasmussen K.B."/>
            <person name="Rasmussen S."/>
            <person name="Petersen B."/>
            <person name="Sicheritz-Ponten T."/>
            <person name="Mortensen U.H."/>
            <person name="Thrane U."/>
        </authorList>
    </citation>
    <scope>NUCLEOTIDE SEQUENCE [LARGE SCALE GENOMIC DNA]</scope>
    <source>
        <strain evidence="3 4">IBT 11181</strain>
    </source>
</reference>
<feature type="compositionally biased region" description="Basic residues" evidence="2">
    <location>
        <begin position="183"/>
        <end position="197"/>
    </location>
</feature>
<name>A0A225AK86_TALAT</name>
<organism evidence="3 4">
    <name type="scientific">Talaromyces atroroseus</name>
    <dbReference type="NCBI Taxonomy" id="1441469"/>
    <lineage>
        <taxon>Eukaryota</taxon>
        <taxon>Fungi</taxon>
        <taxon>Dikarya</taxon>
        <taxon>Ascomycota</taxon>
        <taxon>Pezizomycotina</taxon>
        <taxon>Eurotiomycetes</taxon>
        <taxon>Eurotiomycetidae</taxon>
        <taxon>Eurotiales</taxon>
        <taxon>Trichocomaceae</taxon>
        <taxon>Talaromyces</taxon>
        <taxon>Talaromyces sect. Trachyspermi</taxon>
    </lineage>
</organism>
<dbReference type="Proteomes" id="UP000214365">
    <property type="component" value="Unassembled WGS sequence"/>
</dbReference>
<comment type="caution">
    <text evidence="3">The sequence shown here is derived from an EMBL/GenBank/DDBJ whole genome shotgun (WGS) entry which is preliminary data.</text>
</comment>
<sequence>MANELDDWLNAYNFDNDYMPVGVTNEPSANLQNQVHQTSTGAPWVGNAPAPVAGMYPNGSQEEEPFDETETESSLLEERVRSLEESLSKYRKATVRMSEKVKELPSEGTLKNLQVKQGEISKNIKDLQSKITEIYARDLQHTQLSGKVDNLQAWAIDMKGTLDKAVNAMKSMRAENENTTASHRQRNNQRIRRSRVV</sequence>
<dbReference type="EMBL" id="LFMY01000023">
    <property type="protein sequence ID" value="OKL55276.1"/>
    <property type="molecule type" value="Genomic_DNA"/>
</dbReference>
<protein>
    <submittedName>
        <fullName evidence="3">Uncharacterized protein</fullName>
    </submittedName>
</protein>
<dbReference type="OrthoDB" id="4226813at2759"/>
<proteinExistence type="predicted"/>
<feature type="coiled-coil region" evidence="1">
    <location>
        <begin position="66"/>
        <end position="130"/>
    </location>
</feature>
<keyword evidence="1" id="KW-0175">Coiled coil</keyword>
<evidence type="ECO:0000256" key="2">
    <source>
        <dbReference type="SAM" id="MobiDB-lite"/>
    </source>
</evidence>
<accession>A0A225AK86</accession>
<gene>
    <name evidence="3" type="ORF">UA08_09454</name>
</gene>
<dbReference type="AlphaFoldDB" id="A0A225AK86"/>